<evidence type="ECO:0000256" key="1">
    <source>
        <dbReference type="SAM" id="Phobius"/>
    </source>
</evidence>
<protein>
    <submittedName>
        <fullName evidence="2">Uncharacterized protein</fullName>
    </submittedName>
</protein>
<feature type="transmembrane region" description="Helical" evidence="1">
    <location>
        <begin position="171"/>
        <end position="187"/>
    </location>
</feature>
<feature type="transmembrane region" description="Helical" evidence="1">
    <location>
        <begin position="193"/>
        <end position="214"/>
    </location>
</feature>
<evidence type="ECO:0000313" key="2">
    <source>
        <dbReference type="EMBL" id="QHT33265.1"/>
    </source>
</evidence>
<organism evidence="2">
    <name type="scientific">viral metagenome</name>
    <dbReference type="NCBI Taxonomy" id="1070528"/>
    <lineage>
        <taxon>unclassified sequences</taxon>
        <taxon>metagenomes</taxon>
        <taxon>organismal metagenomes</taxon>
    </lineage>
</organism>
<feature type="transmembrane region" description="Helical" evidence="1">
    <location>
        <begin position="101"/>
        <end position="120"/>
    </location>
</feature>
<dbReference type="EMBL" id="MN738961">
    <property type="protein sequence ID" value="QHT33265.1"/>
    <property type="molecule type" value="Genomic_DNA"/>
</dbReference>
<reference evidence="2" key="1">
    <citation type="journal article" date="2020" name="Nature">
        <title>Giant virus diversity and host interactions through global metagenomics.</title>
        <authorList>
            <person name="Schulz F."/>
            <person name="Roux S."/>
            <person name="Paez-Espino D."/>
            <person name="Jungbluth S."/>
            <person name="Walsh D.A."/>
            <person name="Denef V.J."/>
            <person name="McMahon K.D."/>
            <person name="Konstantinidis K.T."/>
            <person name="Eloe-Fadrosh E.A."/>
            <person name="Kyrpides N.C."/>
            <person name="Woyke T."/>
        </authorList>
    </citation>
    <scope>NUCLEOTIDE SEQUENCE</scope>
    <source>
        <strain evidence="2">GVMAG-M-3300009161-34</strain>
    </source>
</reference>
<proteinExistence type="predicted"/>
<keyword evidence="1" id="KW-0472">Membrane</keyword>
<name>A0A6C0F1H4_9ZZZZ</name>
<keyword evidence="1" id="KW-0812">Transmembrane</keyword>
<feature type="transmembrane region" description="Helical" evidence="1">
    <location>
        <begin position="65"/>
        <end position="89"/>
    </location>
</feature>
<keyword evidence="1" id="KW-1133">Transmembrane helix</keyword>
<feature type="transmembrane region" description="Helical" evidence="1">
    <location>
        <begin position="12"/>
        <end position="28"/>
    </location>
</feature>
<accession>A0A6C0F1H4</accession>
<feature type="transmembrane region" description="Helical" evidence="1">
    <location>
        <begin position="147"/>
        <end position="164"/>
    </location>
</feature>
<sequence>MCYSVESSAKTSLYSLVAIVVLMCSNIPHFKWIAMIMIGWCGMQFAELLLWLTNPRKSCTTANKIITFTLVPLVLILQPLAATLGSLFVKPWAKCSNNRKLFIVIFSIISSFSLLLHFYGKPVKYCTTVTPDGHLNWWISKYVGTKPIAYTLWLIIIAIPIFVLWDMSYKIIVALSIMPAFGFYYGLTTDSKGSIWCYYTSFTALVSLFAYALYKFKIYNILK</sequence>
<dbReference type="AlphaFoldDB" id="A0A6C0F1H4"/>